<feature type="non-terminal residue" evidence="1">
    <location>
        <position position="1"/>
    </location>
</feature>
<feature type="non-terminal residue" evidence="1">
    <location>
        <position position="127"/>
    </location>
</feature>
<name>A0A7R8X0F6_9CRUS</name>
<proteinExistence type="predicted"/>
<sequence length="127" mass="14594">RIFFLISAYALCIYKLRRNKAEGHLCSVSHRSSDYYHAGRTHHRDRRFLAEDDLECHLQDEGKRQIDFADQPQRETICNCFQHGGIGGTLHSIGDHGEGPLQVHRLRSTLEEQVRLCFSSGSQSQEI</sequence>
<accession>A0A7R8X0F6</accession>
<dbReference type="EMBL" id="OB699329">
    <property type="protein sequence ID" value="CAD7238306.1"/>
    <property type="molecule type" value="Genomic_DNA"/>
</dbReference>
<dbReference type="AlphaFoldDB" id="A0A7R8X0F6"/>
<gene>
    <name evidence="1" type="ORF">CTOB1V02_LOCUS16121</name>
</gene>
<organism evidence="1">
    <name type="scientific">Cyprideis torosa</name>
    <dbReference type="NCBI Taxonomy" id="163714"/>
    <lineage>
        <taxon>Eukaryota</taxon>
        <taxon>Metazoa</taxon>
        <taxon>Ecdysozoa</taxon>
        <taxon>Arthropoda</taxon>
        <taxon>Crustacea</taxon>
        <taxon>Oligostraca</taxon>
        <taxon>Ostracoda</taxon>
        <taxon>Podocopa</taxon>
        <taxon>Podocopida</taxon>
        <taxon>Cytherocopina</taxon>
        <taxon>Cytheroidea</taxon>
        <taxon>Cytherideidae</taxon>
        <taxon>Cyprideis</taxon>
    </lineage>
</organism>
<protein>
    <submittedName>
        <fullName evidence="1">Uncharacterized protein</fullName>
    </submittedName>
</protein>
<reference evidence="1" key="1">
    <citation type="submission" date="2020-11" db="EMBL/GenBank/DDBJ databases">
        <authorList>
            <person name="Tran Van P."/>
        </authorList>
    </citation>
    <scope>NUCLEOTIDE SEQUENCE</scope>
</reference>
<evidence type="ECO:0000313" key="1">
    <source>
        <dbReference type="EMBL" id="CAD7238306.1"/>
    </source>
</evidence>